<accession>A0A6G0WH64</accession>
<keyword evidence="3" id="KW-1185">Reference proteome</keyword>
<feature type="transmembrane region" description="Helical" evidence="1">
    <location>
        <begin position="79"/>
        <end position="100"/>
    </location>
</feature>
<sequence length="132" mass="15219">MKQKVYIVVIESCEQLLDRIDIAAEKIGQNHGEIQRTTQVSLCLISEKHKKIRGSLGLLDPHFAPGHIISSVVNRRSRFTIFSILINLLGLRITISLTLFNCTFNQHTQLNQTYFRRNIKKSVVVLVWFKKT</sequence>
<proteinExistence type="predicted"/>
<evidence type="ECO:0000256" key="1">
    <source>
        <dbReference type="SAM" id="Phobius"/>
    </source>
</evidence>
<keyword evidence="1" id="KW-1133">Transmembrane helix</keyword>
<reference evidence="2 3" key="1">
    <citation type="submission" date="2019-08" db="EMBL/GenBank/DDBJ databases">
        <title>Whole genome of Aphis craccivora.</title>
        <authorList>
            <person name="Voronova N.V."/>
            <person name="Shulinski R.S."/>
            <person name="Bandarenka Y.V."/>
            <person name="Zhorov D.G."/>
            <person name="Warner D."/>
        </authorList>
    </citation>
    <scope>NUCLEOTIDE SEQUENCE [LARGE SCALE GENOMIC DNA]</scope>
    <source>
        <strain evidence="2">180601</strain>
        <tissue evidence="2">Whole Body</tissue>
    </source>
</reference>
<name>A0A6G0WH64_APHCR</name>
<gene>
    <name evidence="2" type="ORF">FWK35_00018312</name>
</gene>
<evidence type="ECO:0000313" key="3">
    <source>
        <dbReference type="Proteomes" id="UP000478052"/>
    </source>
</evidence>
<evidence type="ECO:0000313" key="2">
    <source>
        <dbReference type="EMBL" id="KAF0726523.1"/>
    </source>
</evidence>
<dbReference type="EMBL" id="VUJU01008731">
    <property type="protein sequence ID" value="KAF0726523.1"/>
    <property type="molecule type" value="Genomic_DNA"/>
</dbReference>
<protein>
    <submittedName>
        <fullName evidence="2">Uncharacterized protein</fullName>
    </submittedName>
</protein>
<keyword evidence="1" id="KW-0812">Transmembrane</keyword>
<organism evidence="2 3">
    <name type="scientific">Aphis craccivora</name>
    <name type="common">Cowpea aphid</name>
    <dbReference type="NCBI Taxonomy" id="307492"/>
    <lineage>
        <taxon>Eukaryota</taxon>
        <taxon>Metazoa</taxon>
        <taxon>Ecdysozoa</taxon>
        <taxon>Arthropoda</taxon>
        <taxon>Hexapoda</taxon>
        <taxon>Insecta</taxon>
        <taxon>Pterygota</taxon>
        <taxon>Neoptera</taxon>
        <taxon>Paraneoptera</taxon>
        <taxon>Hemiptera</taxon>
        <taxon>Sternorrhyncha</taxon>
        <taxon>Aphidomorpha</taxon>
        <taxon>Aphidoidea</taxon>
        <taxon>Aphididae</taxon>
        <taxon>Aphidini</taxon>
        <taxon>Aphis</taxon>
        <taxon>Aphis</taxon>
    </lineage>
</organism>
<dbReference type="AlphaFoldDB" id="A0A6G0WH64"/>
<comment type="caution">
    <text evidence="2">The sequence shown here is derived from an EMBL/GenBank/DDBJ whole genome shotgun (WGS) entry which is preliminary data.</text>
</comment>
<dbReference type="Proteomes" id="UP000478052">
    <property type="component" value="Unassembled WGS sequence"/>
</dbReference>
<keyword evidence="1" id="KW-0472">Membrane</keyword>